<geneLocation type="plasmid" evidence="1 2">
    <name>pDGEO01</name>
</geneLocation>
<dbReference type="AlphaFoldDB" id="Q1J2R8"/>
<keyword evidence="2" id="KW-1185">Reference proteome</keyword>
<dbReference type="EMBL" id="CP000358">
    <property type="protein sequence ID" value="ABF44216.1"/>
    <property type="molecule type" value="Genomic_DNA"/>
</dbReference>
<gene>
    <name evidence="1" type="ordered locus">Dgeo_2784</name>
</gene>
<protein>
    <submittedName>
        <fullName evidence="1">Uncharacterized protein</fullName>
    </submittedName>
</protein>
<reference evidence="1" key="1">
    <citation type="submission" date="2006-04" db="EMBL/GenBank/DDBJ databases">
        <title>Complete sequence of plasmid1 pDGEO01 of Deinococcus geothermalis DSM 11300.</title>
        <authorList>
            <consortium name="US DOE Joint Genome Institute"/>
            <person name="Copeland A."/>
            <person name="Lucas S."/>
            <person name="Lapidus A."/>
            <person name="Barry K."/>
            <person name="Detter J.C."/>
            <person name="Glavina del Rio T."/>
            <person name="Hammon N."/>
            <person name="Israni S."/>
            <person name="Dalin E."/>
            <person name="Tice H."/>
            <person name="Pitluck S."/>
            <person name="Brettin T."/>
            <person name="Bruce D."/>
            <person name="Han C."/>
            <person name="Tapia R."/>
            <person name="Saunders E."/>
            <person name="Gilna P."/>
            <person name="Schmutz J."/>
            <person name="Larimer F."/>
            <person name="Land M."/>
            <person name="Hauser L."/>
            <person name="Kyrpides N."/>
            <person name="Kim E."/>
            <person name="Daly M.J."/>
            <person name="Fredrickson J.K."/>
            <person name="Makarova K.S."/>
            <person name="Gaidamakova E.K."/>
            <person name="Zhai M."/>
            <person name="Richardson P."/>
        </authorList>
    </citation>
    <scope>NUCLEOTIDE SEQUENCE</scope>
    <source>
        <strain evidence="1">DSM 11300</strain>
        <plasmid evidence="1">pDGEO01</plasmid>
    </source>
</reference>
<name>Q1J2R8_DEIGD</name>
<dbReference type="KEGG" id="dge:Dgeo_2784"/>
<keyword evidence="1" id="KW-0614">Plasmid</keyword>
<evidence type="ECO:0000313" key="2">
    <source>
        <dbReference type="Proteomes" id="UP000002431"/>
    </source>
</evidence>
<accession>Q1J2R8</accession>
<sequence>MVGLVVDIAGISTAFLGEQTRSFSAPFLPPPSRQVVSQRCFLLGIGLPSHHISSALPAHPCCVQLVAQGGSADRDAVLLSDVLAQRS</sequence>
<evidence type="ECO:0000313" key="1">
    <source>
        <dbReference type="EMBL" id="ABF44216.1"/>
    </source>
</evidence>
<proteinExistence type="predicted"/>
<dbReference type="HOGENOM" id="CLU_2478169_0_0_0"/>
<dbReference type="Proteomes" id="UP000002431">
    <property type="component" value="Plasmid pDGEO01"/>
</dbReference>
<organism evidence="1 2">
    <name type="scientific">Deinococcus geothermalis (strain DSM 11300 / CIP 105573 / AG-3a)</name>
    <dbReference type="NCBI Taxonomy" id="319795"/>
    <lineage>
        <taxon>Bacteria</taxon>
        <taxon>Thermotogati</taxon>
        <taxon>Deinococcota</taxon>
        <taxon>Deinococci</taxon>
        <taxon>Deinococcales</taxon>
        <taxon>Deinococcaceae</taxon>
        <taxon>Deinococcus</taxon>
    </lineage>
</organism>